<sequence>MTEKPSEEFVKFDKAMEKIMSVSKEELDRRIAEAKKAKTGKRYPKEKVKP</sequence>
<evidence type="ECO:0000313" key="2">
    <source>
        <dbReference type="Proteomes" id="UP000569092"/>
    </source>
</evidence>
<reference evidence="1 2" key="1">
    <citation type="submission" date="2020-08" db="EMBL/GenBank/DDBJ databases">
        <title>Genomic Encyclopedia of Type Strains, Phase IV (KMG-V): Genome sequencing to study the core and pangenomes of soil and plant-associated prokaryotes.</title>
        <authorList>
            <person name="Whitman W."/>
        </authorList>
    </citation>
    <scope>NUCLEOTIDE SEQUENCE [LARGE SCALE GENOMIC DNA]</scope>
    <source>
        <strain evidence="1 2">M8US30</strain>
    </source>
</reference>
<proteinExistence type="predicted"/>
<dbReference type="Proteomes" id="UP000569092">
    <property type="component" value="Unassembled WGS sequence"/>
</dbReference>
<evidence type="ECO:0000313" key="1">
    <source>
        <dbReference type="EMBL" id="MBB5345356.1"/>
    </source>
</evidence>
<gene>
    <name evidence="1" type="ORF">HDF10_003347</name>
</gene>
<organism evidence="1 2">
    <name type="scientific">Tunturiibacter lichenicola</name>
    <dbReference type="NCBI Taxonomy" id="2051959"/>
    <lineage>
        <taxon>Bacteria</taxon>
        <taxon>Pseudomonadati</taxon>
        <taxon>Acidobacteriota</taxon>
        <taxon>Terriglobia</taxon>
        <taxon>Terriglobales</taxon>
        <taxon>Acidobacteriaceae</taxon>
        <taxon>Tunturiibacter</taxon>
    </lineage>
</organism>
<protein>
    <submittedName>
        <fullName evidence="1">Uncharacterized protein</fullName>
    </submittedName>
</protein>
<comment type="caution">
    <text evidence="1">The sequence shown here is derived from an EMBL/GenBank/DDBJ whole genome shotgun (WGS) entry which is preliminary data.</text>
</comment>
<accession>A0A7W8JAF9</accession>
<dbReference type="EMBL" id="JACHDZ010000005">
    <property type="protein sequence ID" value="MBB5345356.1"/>
    <property type="molecule type" value="Genomic_DNA"/>
</dbReference>
<dbReference type="AlphaFoldDB" id="A0A7W8JAF9"/>
<name>A0A7W8JAF9_9BACT</name>